<keyword evidence="4" id="KW-0812">Transmembrane</keyword>
<feature type="transmembrane region" description="Helical" evidence="4">
    <location>
        <begin position="12"/>
        <end position="33"/>
    </location>
</feature>
<comment type="caution">
    <text evidence="5">The sequence shown here is derived from an EMBL/GenBank/DDBJ whole genome shotgun (WGS) entry which is preliminary data.</text>
</comment>
<proteinExistence type="inferred from homology"/>
<dbReference type="RefSeq" id="WP_192555305.1">
    <property type="nucleotide sequence ID" value="NZ_JACZZA010000004.1"/>
</dbReference>
<name>A0ABR9G8Q7_9GAMM</name>
<keyword evidence="4" id="KW-1133">Transmembrane helix</keyword>
<keyword evidence="3" id="KW-0281">Fimbrium</keyword>
<evidence type="ECO:0000256" key="4">
    <source>
        <dbReference type="SAM" id="Phobius"/>
    </source>
</evidence>
<dbReference type="InterPro" id="IPR012902">
    <property type="entry name" value="N_methyl_site"/>
</dbReference>
<organism evidence="5 6">
    <name type="scientific">Dyella acidiphila</name>
    <dbReference type="NCBI Taxonomy" id="2775866"/>
    <lineage>
        <taxon>Bacteria</taxon>
        <taxon>Pseudomonadati</taxon>
        <taxon>Pseudomonadota</taxon>
        <taxon>Gammaproteobacteria</taxon>
        <taxon>Lysobacterales</taxon>
        <taxon>Rhodanobacteraceae</taxon>
        <taxon>Dyella</taxon>
    </lineage>
</organism>
<protein>
    <submittedName>
        <fullName evidence="5">Pilin</fullName>
    </submittedName>
</protein>
<reference evidence="5 6" key="1">
    <citation type="submission" date="2020-09" db="EMBL/GenBank/DDBJ databases">
        <title>Dyella sp. 7MK23 isolated from forest soil.</title>
        <authorList>
            <person name="Fu J."/>
        </authorList>
    </citation>
    <scope>NUCLEOTIDE SEQUENCE [LARGE SCALE GENOMIC DNA]</scope>
    <source>
        <strain evidence="5 6">7MK23</strain>
    </source>
</reference>
<sequence length="145" mass="15464">MSRQRSNAGFTLIELMIVVAIIAILAAIAIPQYQIYVARSQLTAALADINPGRTAYELLVDNGVETNNSYEQVDNLSLPSTTPRCNISAQAPTSGEGVIQCQLVNSSTLINGGYINWQRTTSGAWLCTTSSIPSNVLPADCTVSD</sequence>
<dbReference type="Gene3D" id="3.30.700.10">
    <property type="entry name" value="Glycoprotein, Type 4 Pilin"/>
    <property type="match status" value="1"/>
</dbReference>
<dbReference type="Pfam" id="PF00114">
    <property type="entry name" value="Pilin"/>
    <property type="match status" value="1"/>
</dbReference>
<evidence type="ECO:0000256" key="3">
    <source>
        <dbReference type="RuleBase" id="RU000389"/>
    </source>
</evidence>
<dbReference type="Proteomes" id="UP000651010">
    <property type="component" value="Unassembled WGS sequence"/>
</dbReference>
<comment type="similarity">
    <text evidence="1 3">Belongs to the N-Me-Phe pilin family.</text>
</comment>
<dbReference type="EMBL" id="JACZZA010000004">
    <property type="protein sequence ID" value="MBE1160439.1"/>
    <property type="molecule type" value="Genomic_DNA"/>
</dbReference>
<dbReference type="PROSITE" id="PS00409">
    <property type="entry name" value="PROKAR_NTER_METHYL"/>
    <property type="match status" value="1"/>
</dbReference>
<keyword evidence="2" id="KW-0488">Methylation</keyword>
<keyword evidence="6" id="KW-1185">Reference proteome</keyword>
<dbReference type="SUPFAM" id="SSF54523">
    <property type="entry name" value="Pili subunits"/>
    <property type="match status" value="1"/>
</dbReference>
<dbReference type="NCBIfam" id="TIGR02532">
    <property type="entry name" value="IV_pilin_GFxxxE"/>
    <property type="match status" value="1"/>
</dbReference>
<evidence type="ECO:0000313" key="5">
    <source>
        <dbReference type="EMBL" id="MBE1160439.1"/>
    </source>
</evidence>
<evidence type="ECO:0000256" key="2">
    <source>
        <dbReference type="ARBA" id="ARBA00022481"/>
    </source>
</evidence>
<dbReference type="Pfam" id="PF07963">
    <property type="entry name" value="N_methyl"/>
    <property type="match status" value="1"/>
</dbReference>
<gene>
    <name evidence="5" type="ORF">IGX34_08555</name>
</gene>
<evidence type="ECO:0000256" key="1">
    <source>
        <dbReference type="ARBA" id="ARBA00005233"/>
    </source>
</evidence>
<dbReference type="InterPro" id="IPR001082">
    <property type="entry name" value="Pilin"/>
</dbReference>
<dbReference type="InterPro" id="IPR045584">
    <property type="entry name" value="Pilin-like"/>
</dbReference>
<evidence type="ECO:0000313" key="6">
    <source>
        <dbReference type="Proteomes" id="UP000651010"/>
    </source>
</evidence>
<keyword evidence="4" id="KW-0472">Membrane</keyword>
<accession>A0ABR9G8Q7</accession>